<sequence>MTSSDAPQTPPSTGRAPGPPVGPTPPAPHAEARASVLRDRPFGAHVRTRWWAPIAVLVALMAIMFSSQIAAGILWVIATMALHGAAPAGSGLSPSLMLLTNLCLALLIPVSLLALRWIAGVPWRAALAVARPFSWGRALRGVVIVLLVIALALGAALLASPDLRAESAVQVGASTLPLVLITLLTTPLQAAGEEIMFRGTLLPLLGSWIRHRPLGAIILGTALSTVLFGLVHGATDPWLALYYTGFGLCGALLAIATGGIEASIAFHVGNNMVFMLFAALTVGDGGIVIDRSAAGGAGGPWVLGMLGLDLLVVAVLAMLGRRRTRRERRGRAGEQRATSA</sequence>
<dbReference type="GO" id="GO:0008237">
    <property type="term" value="F:metallopeptidase activity"/>
    <property type="evidence" value="ECO:0007669"/>
    <property type="project" value="UniProtKB-KW"/>
</dbReference>
<protein>
    <submittedName>
        <fullName evidence="4">CPBP family intramembrane metalloprotease</fullName>
    </submittedName>
</protein>
<evidence type="ECO:0000256" key="2">
    <source>
        <dbReference type="SAM" id="Phobius"/>
    </source>
</evidence>
<feature type="transmembrane region" description="Helical" evidence="2">
    <location>
        <begin position="171"/>
        <end position="192"/>
    </location>
</feature>
<gene>
    <name evidence="4" type="ORF">M4486_05685</name>
</gene>
<name>A0ABY4N8B3_9MICO</name>
<keyword evidence="5" id="KW-1185">Reference proteome</keyword>
<dbReference type="Pfam" id="PF02517">
    <property type="entry name" value="Rce1-like"/>
    <property type="match status" value="1"/>
</dbReference>
<keyword evidence="4" id="KW-0645">Protease</keyword>
<dbReference type="RefSeq" id="WP_249480203.1">
    <property type="nucleotide sequence ID" value="NZ_CP097218.1"/>
</dbReference>
<feature type="domain" description="CAAX prenyl protease 2/Lysostaphin resistance protein A-like" evidence="3">
    <location>
        <begin position="178"/>
        <end position="273"/>
    </location>
</feature>
<keyword evidence="2" id="KW-0812">Transmembrane</keyword>
<feature type="region of interest" description="Disordered" evidence="1">
    <location>
        <begin position="1"/>
        <end position="30"/>
    </location>
</feature>
<dbReference type="Proteomes" id="UP001055868">
    <property type="component" value="Chromosome"/>
</dbReference>
<feature type="transmembrane region" description="Helical" evidence="2">
    <location>
        <begin position="272"/>
        <end position="289"/>
    </location>
</feature>
<evidence type="ECO:0000313" key="5">
    <source>
        <dbReference type="Proteomes" id="UP001055868"/>
    </source>
</evidence>
<feature type="transmembrane region" description="Helical" evidence="2">
    <location>
        <begin position="98"/>
        <end position="118"/>
    </location>
</feature>
<feature type="transmembrane region" description="Helical" evidence="2">
    <location>
        <begin position="240"/>
        <end position="260"/>
    </location>
</feature>
<feature type="transmembrane region" description="Helical" evidence="2">
    <location>
        <begin position="138"/>
        <end position="159"/>
    </location>
</feature>
<evidence type="ECO:0000256" key="1">
    <source>
        <dbReference type="SAM" id="MobiDB-lite"/>
    </source>
</evidence>
<dbReference type="EMBL" id="CP097218">
    <property type="protein sequence ID" value="UQN30792.1"/>
    <property type="molecule type" value="Genomic_DNA"/>
</dbReference>
<feature type="compositionally biased region" description="Pro residues" evidence="1">
    <location>
        <begin position="17"/>
        <end position="28"/>
    </location>
</feature>
<proteinExistence type="predicted"/>
<reference evidence="4" key="1">
    <citation type="submission" date="2022-05" db="EMBL/GenBank/DDBJ databases">
        <title>Genomic analysis of Brachybacterium sp. CBA3104.</title>
        <authorList>
            <person name="Roh S.W."/>
            <person name="Kim Y.B."/>
            <person name="Kim Y."/>
        </authorList>
    </citation>
    <scope>NUCLEOTIDE SEQUENCE</scope>
    <source>
        <strain evidence="4">CBA3104</strain>
    </source>
</reference>
<evidence type="ECO:0000313" key="4">
    <source>
        <dbReference type="EMBL" id="UQN30792.1"/>
    </source>
</evidence>
<evidence type="ECO:0000259" key="3">
    <source>
        <dbReference type="Pfam" id="PF02517"/>
    </source>
</evidence>
<keyword evidence="4" id="KW-0482">Metalloprotease</keyword>
<keyword evidence="2" id="KW-1133">Transmembrane helix</keyword>
<accession>A0ABY4N8B3</accession>
<feature type="transmembrane region" description="Helical" evidence="2">
    <location>
        <begin position="301"/>
        <end position="319"/>
    </location>
</feature>
<dbReference type="InterPro" id="IPR003675">
    <property type="entry name" value="Rce1/LyrA-like_dom"/>
</dbReference>
<keyword evidence="2" id="KW-0472">Membrane</keyword>
<organism evidence="4 5">
    <name type="scientific">Brachybacterium kimchii</name>
    <dbReference type="NCBI Taxonomy" id="2942909"/>
    <lineage>
        <taxon>Bacteria</taxon>
        <taxon>Bacillati</taxon>
        <taxon>Actinomycetota</taxon>
        <taxon>Actinomycetes</taxon>
        <taxon>Micrococcales</taxon>
        <taxon>Dermabacteraceae</taxon>
        <taxon>Brachybacterium</taxon>
    </lineage>
</organism>
<feature type="transmembrane region" description="Helical" evidence="2">
    <location>
        <begin position="213"/>
        <end position="234"/>
    </location>
</feature>
<keyword evidence="4" id="KW-0378">Hydrolase</keyword>
<feature type="transmembrane region" description="Helical" evidence="2">
    <location>
        <begin position="50"/>
        <end position="78"/>
    </location>
</feature>